<name>A0A455UGC4_9GAMM</name>
<gene>
    <name evidence="1" type="ORF">HSBAA_46540</name>
</gene>
<evidence type="ECO:0000313" key="1">
    <source>
        <dbReference type="EMBL" id="BBI63348.1"/>
    </source>
</evidence>
<dbReference type="EMBL" id="AP019514">
    <property type="protein sequence ID" value="BBI63348.1"/>
    <property type="molecule type" value="Genomic_DNA"/>
</dbReference>
<dbReference type="KEGG" id="hsr:HSBAA_46540"/>
<evidence type="ECO:0000313" key="2">
    <source>
        <dbReference type="Proteomes" id="UP000320231"/>
    </source>
</evidence>
<dbReference type="Proteomes" id="UP000320231">
    <property type="component" value="Chromosome"/>
</dbReference>
<sequence length="80" mass="9237">MPVNVILSRYLRARRFPPLLEAGPWLLDIEVGSEAWHCAEKLCQQRLGWVCQPPADQNLQSIADHLRALLYWMTRTAANH</sequence>
<reference evidence="1 2" key="1">
    <citation type="journal article" date="2019" name="Microbiol. Resour. Announc.">
        <title>Complete Genome Sequence of Halomonas sulfidaeris Strain Esulfide1 Isolated from a Metal Sulfide Rock at a Depth of 2,200 Meters, Obtained Using Nanopore Sequencing.</title>
        <authorList>
            <person name="Saito M."/>
            <person name="Nishigata A."/>
            <person name="Galipon J."/>
            <person name="Arakawa K."/>
        </authorList>
    </citation>
    <scope>NUCLEOTIDE SEQUENCE [LARGE SCALE GENOMIC DNA]</scope>
    <source>
        <strain evidence="1 2">ATCC BAA-803</strain>
    </source>
</reference>
<organism evidence="1 2">
    <name type="scientific">Vreelandella sulfidaeris</name>
    <dbReference type="NCBI Taxonomy" id="115553"/>
    <lineage>
        <taxon>Bacteria</taxon>
        <taxon>Pseudomonadati</taxon>
        <taxon>Pseudomonadota</taxon>
        <taxon>Gammaproteobacteria</taxon>
        <taxon>Oceanospirillales</taxon>
        <taxon>Halomonadaceae</taxon>
        <taxon>Vreelandella</taxon>
    </lineage>
</organism>
<dbReference type="AlphaFoldDB" id="A0A455UGC4"/>
<proteinExistence type="predicted"/>
<accession>A0A455UGC4</accession>
<protein>
    <submittedName>
        <fullName evidence="1">Uncharacterized protein</fullName>
    </submittedName>
</protein>